<dbReference type="Proteomes" id="UP001153678">
    <property type="component" value="Unassembled WGS sequence"/>
</dbReference>
<evidence type="ECO:0000313" key="2">
    <source>
        <dbReference type="Proteomes" id="UP001153678"/>
    </source>
</evidence>
<dbReference type="AlphaFoldDB" id="A0A9W4T8Z7"/>
<feature type="non-terminal residue" evidence="1">
    <location>
        <position position="1"/>
    </location>
</feature>
<gene>
    <name evidence="1" type="ORF">FWILDA_LOCUS18308</name>
</gene>
<name>A0A9W4T8Z7_9GLOM</name>
<comment type="caution">
    <text evidence="1">The sequence shown here is derived from an EMBL/GenBank/DDBJ whole genome shotgun (WGS) entry which is preliminary data.</text>
</comment>
<feature type="non-terminal residue" evidence="1">
    <location>
        <position position="47"/>
    </location>
</feature>
<evidence type="ECO:0000313" key="1">
    <source>
        <dbReference type="EMBL" id="CAI2197904.1"/>
    </source>
</evidence>
<protein>
    <submittedName>
        <fullName evidence="1">15602_t:CDS:1</fullName>
    </submittedName>
</protein>
<proteinExistence type="predicted"/>
<keyword evidence="2" id="KW-1185">Reference proteome</keyword>
<dbReference type="EMBL" id="CAMKVN010017328">
    <property type="protein sequence ID" value="CAI2197904.1"/>
    <property type="molecule type" value="Genomic_DNA"/>
</dbReference>
<sequence length="47" mass="5680">AHLDWKEKKYLDSNIKWDIGMCHQNFIDRRKKEFSIIEFNKNVGIAV</sequence>
<reference evidence="1" key="1">
    <citation type="submission" date="2022-08" db="EMBL/GenBank/DDBJ databases">
        <authorList>
            <person name="Kallberg Y."/>
            <person name="Tangrot J."/>
            <person name="Rosling A."/>
        </authorList>
    </citation>
    <scope>NUCLEOTIDE SEQUENCE</scope>
    <source>
        <strain evidence="1">Wild A</strain>
    </source>
</reference>
<accession>A0A9W4T8Z7</accession>
<organism evidence="1 2">
    <name type="scientific">Funneliformis geosporum</name>
    <dbReference type="NCBI Taxonomy" id="1117311"/>
    <lineage>
        <taxon>Eukaryota</taxon>
        <taxon>Fungi</taxon>
        <taxon>Fungi incertae sedis</taxon>
        <taxon>Mucoromycota</taxon>
        <taxon>Glomeromycotina</taxon>
        <taxon>Glomeromycetes</taxon>
        <taxon>Glomerales</taxon>
        <taxon>Glomeraceae</taxon>
        <taxon>Funneliformis</taxon>
    </lineage>
</organism>